<evidence type="ECO:0000256" key="1">
    <source>
        <dbReference type="SAM" id="Phobius"/>
    </source>
</evidence>
<dbReference type="AlphaFoldDB" id="A0A1J1HYM7"/>
<reference evidence="2 3" key="1">
    <citation type="submission" date="2015-04" db="EMBL/GenBank/DDBJ databases">
        <authorList>
            <person name="Syromyatnikov M.Y."/>
            <person name="Popov V.N."/>
        </authorList>
    </citation>
    <scope>NUCLEOTIDE SEQUENCE [LARGE SCALE GENOMIC DNA]</scope>
</reference>
<dbReference type="Proteomes" id="UP000183832">
    <property type="component" value="Unassembled WGS sequence"/>
</dbReference>
<feature type="transmembrane region" description="Helical" evidence="1">
    <location>
        <begin position="12"/>
        <end position="30"/>
    </location>
</feature>
<evidence type="ECO:0000313" key="3">
    <source>
        <dbReference type="Proteomes" id="UP000183832"/>
    </source>
</evidence>
<keyword evidence="3" id="KW-1185">Reference proteome</keyword>
<dbReference type="STRING" id="568069.A0A1J1HYM7"/>
<organism evidence="2 3">
    <name type="scientific">Clunio marinus</name>
    <dbReference type="NCBI Taxonomy" id="568069"/>
    <lineage>
        <taxon>Eukaryota</taxon>
        <taxon>Metazoa</taxon>
        <taxon>Ecdysozoa</taxon>
        <taxon>Arthropoda</taxon>
        <taxon>Hexapoda</taxon>
        <taxon>Insecta</taxon>
        <taxon>Pterygota</taxon>
        <taxon>Neoptera</taxon>
        <taxon>Endopterygota</taxon>
        <taxon>Diptera</taxon>
        <taxon>Nematocera</taxon>
        <taxon>Chironomoidea</taxon>
        <taxon>Chironomidae</taxon>
        <taxon>Clunio</taxon>
    </lineage>
</organism>
<keyword evidence="1" id="KW-0812">Transmembrane</keyword>
<evidence type="ECO:0000313" key="2">
    <source>
        <dbReference type="EMBL" id="CRK93208.1"/>
    </source>
</evidence>
<dbReference type="OrthoDB" id="8188337at2759"/>
<name>A0A1J1HYM7_9DIPT</name>
<feature type="transmembrane region" description="Helical" evidence="1">
    <location>
        <begin position="42"/>
        <end position="63"/>
    </location>
</feature>
<keyword evidence="1" id="KW-0472">Membrane</keyword>
<accession>A0A1J1HYM7</accession>
<sequence length="186" mass="20362">MTMEDSRTQRPYRYGMILLCLGALINWLGISEPTPNAEPIRYLGVACILGGALLIMTAMCCWLKAPNRTSDATEESTDPVHVITISDERRREKPPDYDQVTSLPPSYDEALKLDPTALITQGNIFLPPQTPVNGTANNAFSLSNELSRPSSSSYPSTMIINKLKSTSGMIAKVEKSEPPPYSITPS</sequence>
<keyword evidence="1" id="KW-1133">Transmembrane helix</keyword>
<gene>
    <name evidence="2" type="ORF">CLUMA_CG006752</name>
</gene>
<proteinExistence type="predicted"/>
<protein>
    <submittedName>
        <fullName evidence="2">CLUMA_CG006752, isoform A</fullName>
    </submittedName>
</protein>
<dbReference type="EMBL" id="CVRI01000037">
    <property type="protein sequence ID" value="CRK93208.1"/>
    <property type="molecule type" value="Genomic_DNA"/>
</dbReference>